<evidence type="ECO:0000313" key="2">
    <source>
        <dbReference type="Proteomes" id="UP000245618"/>
    </source>
</evidence>
<dbReference type="Proteomes" id="UP000245618">
    <property type="component" value="Unassembled WGS sequence"/>
</dbReference>
<keyword evidence="2" id="KW-1185">Reference proteome</keyword>
<protein>
    <recommendedName>
        <fullName evidence="3">Lipocalin-like domain-containing protein</fullName>
    </recommendedName>
</protein>
<proteinExistence type="predicted"/>
<dbReference type="AlphaFoldDB" id="A0A2U1K235"/>
<name>A0A2U1K235_9FLAO</name>
<dbReference type="EMBL" id="QCZH01000001">
    <property type="protein sequence ID" value="PWA11315.1"/>
    <property type="molecule type" value="Genomic_DNA"/>
</dbReference>
<dbReference type="RefSeq" id="WP_116759477.1">
    <property type="nucleotide sequence ID" value="NZ_QCZH01000001.1"/>
</dbReference>
<evidence type="ECO:0000313" key="1">
    <source>
        <dbReference type="EMBL" id="PWA11315.1"/>
    </source>
</evidence>
<sequence length="157" mass="17745">MKKQYLLIILLLCFYINYGQEPMQDSFVSKTLTIVDEEWSEVNYGSMVNVSSNRKGQLKIANAEFLTELSGGKASMLEGSAYNSAEFTSQTLTKEKTEKNGLVNLTFEGKLIFKTHDGVYAPTLKITFIVNQADIIGLKITNLENRKEYILNLEIKD</sequence>
<dbReference type="OrthoDB" id="1355574at2"/>
<comment type="caution">
    <text evidence="1">The sequence shown here is derived from an EMBL/GenBank/DDBJ whole genome shotgun (WGS) entry which is preliminary data.</text>
</comment>
<organism evidence="1 2">
    <name type="scientific">Flavobacterium laiguense</name>
    <dbReference type="NCBI Taxonomy" id="2169409"/>
    <lineage>
        <taxon>Bacteria</taxon>
        <taxon>Pseudomonadati</taxon>
        <taxon>Bacteroidota</taxon>
        <taxon>Flavobacteriia</taxon>
        <taxon>Flavobacteriales</taxon>
        <taxon>Flavobacteriaceae</taxon>
        <taxon>Flavobacterium</taxon>
    </lineage>
</organism>
<evidence type="ECO:0008006" key="3">
    <source>
        <dbReference type="Google" id="ProtNLM"/>
    </source>
</evidence>
<reference evidence="1 2" key="1">
    <citation type="submission" date="2018-04" db="EMBL/GenBank/DDBJ databases">
        <title>Flavobacterium sp. nov., isolated from glacier ice.</title>
        <authorList>
            <person name="Liu Q."/>
            <person name="Xin Y.-H."/>
        </authorList>
    </citation>
    <scope>NUCLEOTIDE SEQUENCE [LARGE SCALE GENOMIC DNA]</scope>
    <source>
        <strain evidence="1 2">LB2P30</strain>
    </source>
</reference>
<gene>
    <name evidence="1" type="ORF">DB891_00390</name>
</gene>
<accession>A0A2U1K235</accession>